<feature type="region of interest" description="Disordered" evidence="1">
    <location>
        <begin position="202"/>
        <end position="222"/>
    </location>
</feature>
<reference evidence="2" key="1">
    <citation type="submission" date="2023-07" db="EMBL/GenBank/DDBJ databases">
        <title>Sequencing the genomes of 1000 actinobacteria strains.</title>
        <authorList>
            <person name="Klenk H.-P."/>
        </authorList>
    </citation>
    <scope>NUCLEOTIDE SEQUENCE</scope>
    <source>
        <strain evidence="2">DSM 44707</strain>
    </source>
</reference>
<organism evidence="2 3">
    <name type="scientific">Catenuloplanes atrovinosus</name>
    <dbReference type="NCBI Taxonomy" id="137266"/>
    <lineage>
        <taxon>Bacteria</taxon>
        <taxon>Bacillati</taxon>
        <taxon>Actinomycetota</taxon>
        <taxon>Actinomycetes</taxon>
        <taxon>Micromonosporales</taxon>
        <taxon>Micromonosporaceae</taxon>
        <taxon>Catenuloplanes</taxon>
    </lineage>
</organism>
<protein>
    <submittedName>
        <fullName evidence="2">Uncharacterized protein</fullName>
    </submittedName>
</protein>
<evidence type="ECO:0000313" key="3">
    <source>
        <dbReference type="Proteomes" id="UP001183643"/>
    </source>
</evidence>
<evidence type="ECO:0000256" key="1">
    <source>
        <dbReference type="SAM" id="MobiDB-lite"/>
    </source>
</evidence>
<dbReference type="Proteomes" id="UP001183643">
    <property type="component" value="Unassembled WGS sequence"/>
</dbReference>
<dbReference type="EMBL" id="JAVDYB010000001">
    <property type="protein sequence ID" value="MDR7279648.1"/>
    <property type="molecule type" value="Genomic_DNA"/>
</dbReference>
<accession>A0AAE3YWF5</accession>
<dbReference type="AlphaFoldDB" id="A0AAE3YWF5"/>
<dbReference type="RefSeq" id="WP_310373589.1">
    <property type="nucleotide sequence ID" value="NZ_JAVDYB010000001.1"/>
</dbReference>
<comment type="caution">
    <text evidence="2">The sequence shown here is derived from an EMBL/GenBank/DDBJ whole genome shotgun (WGS) entry which is preliminary data.</text>
</comment>
<gene>
    <name evidence="2" type="ORF">J2S41_006426</name>
</gene>
<keyword evidence="3" id="KW-1185">Reference proteome</keyword>
<name>A0AAE3YWF5_9ACTN</name>
<evidence type="ECO:0000313" key="2">
    <source>
        <dbReference type="EMBL" id="MDR7279648.1"/>
    </source>
</evidence>
<sequence>MDQLDALAEPAADLLRRVDDALHAHGAPTEHRLWPLLRRLGALTLPSVEAIIALRPAPLAAAGASLRQVGREYVEARDAIGTPQDWEGAGAQAFERYRAGLADHLAGGGASLAGHLRATADYTAALDAWIASSRTALASVLAASLASAEAVTLAGAVADDELVVASAAAEIAARVLAVVAEIVEDGEALHAEWTDRLAGIGYREPADEPLPPPDSGVLRTRY</sequence>
<proteinExistence type="predicted"/>